<feature type="transmembrane region" description="Helical" evidence="6">
    <location>
        <begin position="155"/>
        <end position="176"/>
    </location>
</feature>
<evidence type="ECO:0000256" key="3">
    <source>
        <dbReference type="ARBA" id="ARBA00022692"/>
    </source>
</evidence>
<evidence type="ECO:0000256" key="4">
    <source>
        <dbReference type="ARBA" id="ARBA00022989"/>
    </source>
</evidence>
<keyword evidence="2 6" id="KW-1003">Cell membrane</keyword>
<dbReference type="EMBL" id="LR743511">
    <property type="protein sequence ID" value="CAA2144920.1"/>
    <property type="molecule type" value="Genomic_DNA"/>
</dbReference>
<dbReference type="InterPro" id="IPR023171">
    <property type="entry name" value="Na/H_antiporter_dom_sf"/>
</dbReference>
<keyword evidence="4 6" id="KW-1133">Transmembrane helix</keyword>
<feature type="transmembrane region" description="Helical" evidence="6">
    <location>
        <begin position="330"/>
        <end position="356"/>
    </location>
</feature>
<dbReference type="AlphaFoldDB" id="A0A679JZ91"/>
<dbReference type="PANTHER" id="PTHR30341">
    <property type="entry name" value="SODIUM ION/PROTON ANTIPORTER NHAA-RELATED"/>
    <property type="match status" value="1"/>
</dbReference>
<evidence type="ECO:0000256" key="2">
    <source>
        <dbReference type="ARBA" id="ARBA00022475"/>
    </source>
</evidence>
<evidence type="ECO:0000256" key="1">
    <source>
        <dbReference type="ARBA" id="ARBA00004429"/>
    </source>
</evidence>
<comment type="subcellular location">
    <subcellularLocation>
        <location evidence="1">Cell inner membrane</location>
        <topology evidence="1">Multi-pass membrane protein</topology>
    </subcellularLocation>
    <subcellularLocation>
        <location evidence="6">Cell membrane</location>
        <topology evidence="6">Multi-pass membrane protein</topology>
    </subcellularLocation>
</comment>
<feature type="transmembrane region" description="Helical" evidence="6">
    <location>
        <begin position="127"/>
        <end position="146"/>
    </location>
</feature>
<dbReference type="Pfam" id="PF06965">
    <property type="entry name" value="Na_H_antiport_1"/>
    <property type="match status" value="1"/>
</dbReference>
<dbReference type="GO" id="GO:0005886">
    <property type="term" value="C:plasma membrane"/>
    <property type="evidence" value="ECO:0007669"/>
    <property type="project" value="UniProtKB-SubCell"/>
</dbReference>
<reference evidence="7" key="1">
    <citation type="submission" date="2019-12" db="EMBL/GenBank/DDBJ databases">
        <authorList>
            <person name="Cremers G."/>
        </authorList>
    </citation>
    <scope>NUCLEOTIDE SEQUENCE</scope>
    <source>
        <strain evidence="7">Mbul2</strain>
    </source>
</reference>
<dbReference type="GO" id="GO:0015385">
    <property type="term" value="F:sodium:proton antiporter activity"/>
    <property type="evidence" value="ECO:0007669"/>
    <property type="project" value="UniProtKB-UniRule"/>
</dbReference>
<dbReference type="GO" id="GO:0006885">
    <property type="term" value="P:regulation of pH"/>
    <property type="evidence" value="ECO:0007669"/>
    <property type="project" value="UniProtKB-UniRule"/>
</dbReference>
<comment type="similarity">
    <text evidence="6">Belongs to the NhaA Na(+)/H(+) (TC 2.A.33) antiporter family.</text>
</comment>
<gene>
    <name evidence="6 7" type="primary">nhaA</name>
    <name evidence="7" type="ORF">MBLL_04040</name>
</gene>
<feature type="transmembrane region" description="Helical" evidence="6">
    <location>
        <begin position="21"/>
        <end position="39"/>
    </location>
</feature>
<dbReference type="PANTHER" id="PTHR30341:SF0">
    <property type="entry name" value="NA(+)_H(+) ANTIPORTER NHAA"/>
    <property type="match status" value="1"/>
</dbReference>
<protein>
    <recommendedName>
        <fullName evidence="6">Na(+)/H(+) antiporter NhaA</fullName>
    </recommendedName>
    <alternativeName>
        <fullName evidence="6">Sodium/proton antiporter NhaA</fullName>
    </alternativeName>
</protein>
<dbReference type="HAMAP" id="MF_01844">
    <property type="entry name" value="NhaA"/>
    <property type="match status" value="1"/>
</dbReference>
<keyword evidence="6" id="KW-0050">Antiport</keyword>
<keyword evidence="3 6" id="KW-0812">Transmembrane</keyword>
<dbReference type="InterPro" id="IPR004670">
    <property type="entry name" value="NhaA"/>
</dbReference>
<proteinExistence type="inferred from homology"/>
<feature type="transmembrane region" description="Helical" evidence="6">
    <location>
        <begin position="182"/>
        <end position="198"/>
    </location>
</feature>
<accession>A0A679JZ91</accession>
<name>A0A679JZ91_9HYPH</name>
<dbReference type="NCBIfam" id="TIGR00773">
    <property type="entry name" value="NhaA"/>
    <property type="match status" value="1"/>
</dbReference>
<feature type="transmembrane region" description="Helical" evidence="6">
    <location>
        <begin position="264"/>
        <end position="282"/>
    </location>
</feature>
<comment type="function">
    <text evidence="6">Na(+)/H(+) antiporter that extrudes sodium in exchange for external protons.</text>
</comment>
<feature type="transmembrane region" description="Helical" evidence="6">
    <location>
        <begin position="368"/>
        <end position="388"/>
    </location>
</feature>
<feature type="transmembrane region" description="Helical" evidence="6">
    <location>
        <begin position="210"/>
        <end position="236"/>
    </location>
</feature>
<comment type="catalytic activity">
    <reaction evidence="6">
        <text>Na(+)(in) + 2 H(+)(out) = Na(+)(out) + 2 H(+)(in)</text>
        <dbReference type="Rhea" id="RHEA:29251"/>
        <dbReference type="ChEBI" id="CHEBI:15378"/>
        <dbReference type="ChEBI" id="CHEBI:29101"/>
    </reaction>
</comment>
<keyword evidence="6" id="KW-0915">Sodium</keyword>
<keyword evidence="6" id="KW-0406">Ion transport</keyword>
<dbReference type="RefSeq" id="WP_339163286.1">
    <property type="nucleotide sequence ID" value="NZ_LR743511.1"/>
</dbReference>
<dbReference type="NCBIfam" id="NF007112">
    <property type="entry name" value="PRK09561.1"/>
    <property type="match status" value="1"/>
</dbReference>
<feature type="transmembrane region" description="Helical" evidence="6">
    <location>
        <begin position="51"/>
        <end position="76"/>
    </location>
</feature>
<organism evidence="7">
    <name type="scientific">Methylobacterium bullatum</name>
    <dbReference type="NCBI Taxonomy" id="570505"/>
    <lineage>
        <taxon>Bacteria</taxon>
        <taxon>Pseudomonadati</taxon>
        <taxon>Pseudomonadota</taxon>
        <taxon>Alphaproteobacteria</taxon>
        <taxon>Hyphomicrobiales</taxon>
        <taxon>Methylobacteriaceae</taxon>
        <taxon>Methylobacterium</taxon>
    </lineage>
</organism>
<evidence type="ECO:0000256" key="5">
    <source>
        <dbReference type="ARBA" id="ARBA00023136"/>
    </source>
</evidence>
<dbReference type="NCBIfam" id="NF007111">
    <property type="entry name" value="PRK09560.1"/>
    <property type="match status" value="1"/>
</dbReference>
<sequence length="399" mass="41352">MPETAPARRPLSALRNALRSEASGGLILMASAVLALIVANSPLAPSYFALLGAYVGGLSVLHWVNDGLMALFFLLVGLEIKREVLDGRLRTWPDRVLPGVAALGGMVAPALIYVLVNRSSPETLRGWAIPTATDIAFALGVLALLGPRVPVSLKVFLTALAIIDDLGAVLIIAAFYTADLSLPMLAGAGVTVAILVGLNRAGVSRLSPYLVLGAVLWFLVLKSGIHATIAGVLLALTVPLRPSPARPDDPASPLHKLEHAIHPWSAYLVLPVFGFANAGVSFSGMSPAMLSDPVTLGVALGLLVGKQIGVFGAVFAAVKLGLAQRPAHAGWWQIYGLSLLCGVGFTMSLFIGLLAFVDNPGLETETKIGVLLGSVTCMIAGVLVLLLAPASDRRAGPAA</sequence>
<evidence type="ECO:0000256" key="6">
    <source>
        <dbReference type="HAMAP-Rule" id="MF_01844"/>
    </source>
</evidence>
<dbReference type="Gene3D" id="1.20.1530.10">
    <property type="entry name" value="Na+/H+ antiporter like domain"/>
    <property type="match status" value="1"/>
</dbReference>
<feature type="transmembrane region" description="Helical" evidence="6">
    <location>
        <begin position="96"/>
        <end position="115"/>
    </location>
</feature>
<keyword evidence="5 6" id="KW-0472">Membrane</keyword>
<feature type="transmembrane region" description="Helical" evidence="6">
    <location>
        <begin position="294"/>
        <end position="318"/>
    </location>
</feature>
<keyword evidence="6" id="KW-0813">Transport</keyword>
<evidence type="ECO:0000313" key="7">
    <source>
        <dbReference type="EMBL" id="CAA2144920.1"/>
    </source>
</evidence>
<keyword evidence="6" id="KW-0739">Sodium transport</keyword>